<feature type="region of interest" description="Disordered" evidence="1">
    <location>
        <begin position="1"/>
        <end position="38"/>
    </location>
</feature>
<reference evidence="2 3" key="1">
    <citation type="journal article" date="2018" name="Sci. Rep.">
        <title>Genome sequence of the cauliflower mushroom Sparassis crispa (Hanabiratake) and its association with beneficial usage.</title>
        <authorList>
            <person name="Kiyama R."/>
            <person name="Furutani Y."/>
            <person name="Kawaguchi K."/>
            <person name="Nakanishi T."/>
        </authorList>
    </citation>
    <scope>NUCLEOTIDE SEQUENCE [LARGE SCALE GENOMIC DNA]</scope>
</reference>
<dbReference type="AlphaFoldDB" id="A0A401GW58"/>
<protein>
    <submittedName>
        <fullName evidence="2">Uncharacterized protein</fullName>
    </submittedName>
</protein>
<feature type="compositionally biased region" description="Low complexity" evidence="1">
    <location>
        <begin position="17"/>
        <end position="28"/>
    </location>
</feature>
<dbReference type="EMBL" id="BFAD01000009">
    <property type="protein sequence ID" value="GBE86430.1"/>
    <property type="molecule type" value="Genomic_DNA"/>
</dbReference>
<dbReference type="OrthoDB" id="1673781at2759"/>
<accession>A0A401GW58</accession>
<gene>
    <name evidence="2" type="ORF">SCP_0903090</name>
</gene>
<dbReference type="GeneID" id="38783347"/>
<proteinExistence type="predicted"/>
<evidence type="ECO:0000256" key="1">
    <source>
        <dbReference type="SAM" id="MobiDB-lite"/>
    </source>
</evidence>
<name>A0A401GW58_9APHY</name>
<dbReference type="InParanoid" id="A0A401GW58"/>
<dbReference type="RefSeq" id="XP_027617343.1">
    <property type="nucleotide sequence ID" value="XM_027761542.1"/>
</dbReference>
<comment type="caution">
    <text evidence="2">The sequence shown here is derived from an EMBL/GenBank/DDBJ whole genome shotgun (WGS) entry which is preliminary data.</text>
</comment>
<organism evidence="2 3">
    <name type="scientific">Sparassis crispa</name>
    <dbReference type="NCBI Taxonomy" id="139825"/>
    <lineage>
        <taxon>Eukaryota</taxon>
        <taxon>Fungi</taxon>
        <taxon>Dikarya</taxon>
        <taxon>Basidiomycota</taxon>
        <taxon>Agaricomycotina</taxon>
        <taxon>Agaricomycetes</taxon>
        <taxon>Polyporales</taxon>
        <taxon>Sparassidaceae</taxon>
        <taxon>Sparassis</taxon>
    </lineage>
</organism>
<sequence length="67" mass="7339">MRLNSPSLSPPPSPMHRTPSTSNPSTRSSTEDDTHNSSRGIAWAYFSQASTTFTEMDEDCCSSVKDL</sequence>
<evidence type="ECO:0000313" key="2">
    <source>
        <dbReference type="EMBL" id="GBE86430.1"/>
    </source>
</evidence>
<keyword evidence="3" id="KW-1185">Reference proteome</keyword>
<evidence type="ECO:0000313" key="3">
    <source>
        <dbReference type="Proteomes" id="UP000287166"/>
    </source>
</evidence>
<dbReference type="Proteomes" id="UP000287166">
    <property type="component" value="Unassembled WGS sequence"/>
</dbReference>